<accession>A0A3D8IXJ0</accession>
<evidence type="ECO:0000256" key="1">
    <source>
        <dbReference type="SAM" id="Phobius"/>
    </source>
</evidence>
<feature type="transmembrane region" description="Helical" evidence="1">
    <location>
        <begin position="167"/>
        <end position="188"/>
    </location>
</feature>
<feature type="domain" description="TPM" evidence="2">
    <location>
        <begin position="28"/>
        <end position="115"/>
    </location>
</feature>
<evidence type="ECO:0000313" key="3">
    <source>
        <dbReference type="EMBL" id="RDU69978.1"/>
    </source>
</evidence>
<dbReference type="AlphaFoldDB" id="A0A3D8IXJ0"/>
<comment type="caution">
    <text evidence="3">The sequence shown here is derived from an EMBL/GenBank/DDBJ whole genome shotgun (WGS) entry which is preliminary data.</text>
</comment>
<sequence>MKILQWLLLLGINLVPLSAKSYVLSNAFLNSRSVDFIQKVSTQLYEKTGVSLYVVLVDHLKGEKEEREKYKHTILAGLKEPYGVIFFIKSHKKIDIVLKPKINSINPDTIITEYMVPILIQDKKLTDSTLSAATLNGYAQLADEIATHFHQELPDNIIVDKSGAKNFVHYSFLTMLGLTFILVLRIYLLRRKKG</sequence>
<keyword evidence="1" id="KW-0812">Transmembrane</keyword>
<dbReference type="InterPro" id="IPR007621">
    <property type="entry name" value="TPM_dom"/>
</dbReference>
<proteinExistence type="predicted"/>
<dbReference type="Proteomes" id="UP000257067">
    <property type="component" value="Unassembled WGS sequence"/>
</dbReference>
<name>A0A3D8IXJ0_9HELI</name>
<keyword evidence="1" id="KW-0472">Membrane</keyword>
<dbReference type="Pfam" id="PF04536">
    <property type="entry name" value="TPM_phosphatase"/>
    <property type="match status" value="1"/>
</dbReference>
<keyword evidence="1" id="KW-1133">Transmembrane helix</keyword>
<evidence type="ECO:0000259" key="2">
    <source>
        <dbReference type="Pfam" id="PF04536"/>
    </source>
</evidence>
<organism evidence="3 4">
    <name type="scientific">Helicobacter cholecystus</name>
    <dbReference type="NCBI Taxonomy" id="45498"/>
    <lineage>
        <taxon>Bacteria</taxon>
        <taxon>Pseudomonadati</taxon>
        <taxon>Campylobacterota</taxon>
        <taxon>Epsilonproteobacteria</taxon>
        <taxon>Campylobacterales</taxon>
        <taxon>Helicobacteraceae</taxon>
        <taxon>Helicobacter</taxon>
    </lineage>
</organism>
<dbReference type="OrthoDB" id="5362685at2"/>
<reference evidence="3 4" key="1">
    <citation type="submission" date="2018-04" db="EMBL/GenBank/DDBJ databases">
        <title>Novel Campyloabacter and Helicobacter Species and Strains.</title>
        <authorList>
            <person name="Mannion A.J."/>
            <person name="Shen Z."/>
            <person name="Fox J.G."/>
        </authorList>
    </citation>
    <scope>NUCLEOTIDE SEQUENCE [LARGE SCALE GENOMIC DNA]</scope>
    <source>
        <strain evidence="3 4">ATCC 700242</strain>
    </source>
</reference>
<keyword evidence="4" id="KW-1185">Reference proteome</keyword>
<protein>
    <recommendedName>
        <fullName evidence="2">TPM domain-containing protein</fullName>
    </recommendedName>
</protein>
<dbReference type="RefSeq" id="WP_104723740.1">
    <property type="nucleotide sequence ID" value="NZ_FZNE01000002.1"/>
</dbReference>
<dbReference type="EMBL" id="NXLU01000001">
    <property type="protein sequence ID" value="RDU69978.1"/>
    <property type="molecule type" value="Genomic_DNA"/>
</dbReference>
<evidence type="ECO:0000313" key="4">
    <source>
        <dbReference type="Proteomes" id="UP000257067"/>
    </source>
</evidence>
<gene>
    <name evidence="3" type="ORF">CQA62_00775</name>
</gene>